<evidence type="ECO:0000259" key="3">
    <source>
        <dbReference type="PROSITE" id="PS50089"/>
    </source>
</evidence>
<feature type="compositionally biased region" description="Basic and acidic residues" evidence="2">
    <location>
        <begin position="157"/>
        <end position="172"/>
    </location>
</feature>
<dbReference type="InterPro" id="IPR001841">
    <property type="entry name" value="Znf_RING"/>
</dbReference>
<gene>
    <name evidence="5" type="ORF">OLC1_LOCUS19036</name>
</gene>
<dbReference type="EMBL" id="OX459124">
    <property type="protein sequence ID" value="CAI9111713.1"/>
    <property type="molecule type" value="Genomic_DNA"/>
</dbReference>
<dbReference type="PROSITE" id="PS50234">
    <property type="entry name" value="VWFA"/>
    <property type="match status" value="1"/>
</dbReference>
<dbReference type="Pfam" id="PF17123">
    <property type="entry name" value="zf-RING_11"/>
    <property type="match status" value="1"/>
</dbReference>
<name>A0AAV1DUY2_OLDCO</name>
<dbReference type="SUPFAM" id="SSF53300">
    <property type="entry name" value="vWA-like"/>
    <property type="match status" value="1"/>
</dbReference>
<dbReference type="PROSITE" id="PS50089">
    <property type="entry name" value="ZF_RING_2"/>
    <property type="match status" value="1"/>
</dbReference>
<evidence type="ECO:0000256" key="2">
    <source>
        <dbReference type="SAM" id="MobiDB-lite"/>
    </source>
</evidence>
<dbReference type="GO" id="GO:0008270">
    <property type="term" value="F:zinc ion binding"/>
    <property type="evidence" value="ECO:0007669"/>
    <property type="project" value="UniProtKB-KW"/>
</dbReference>
<dbReference type="PANTHER" id="PTHR10579">
    <property type="entry name" value="CALCIUM-ACTIVATED CHLORIDE CHANNEL REGULATOR"/>
    <property type="match status" value="1"/>
</dbReference>
<reference evidence="5" key="1">
    <citation type="submission" date="2023-03" db="EMBL/GenBank/DDBJ databases">
        <authorList>
            <person name="Julca I."/>
        </authorList>
    </citation>
    <scope>NUCLEOTIDE SEQUENCE</scope>
</reference>
<dbReference type="InterPro" id="IPR013083">
    <property type="entry name" value="Znf_RING/FYVE/PHD"/>
</dbReference>
<evidence type="ECO:0000313" key="5">
    <source>
        <dbReference type="EMBL" id="CAI9111713.1"/>
    </source>
</evidence>
<dbReference type="Gene3D" id="3.40.50.410">
    <property type="entry name" value="von Willebrand factor, type A domain"/>
    <property type="match status" value="1"/>
</dbReference>
<evidence type="ECO:0000313" key="6">
    <source>
        <dbReference type="Proteomes" id="UP001161247"/>
    </source>
</evidence>
<dbReference type="InterPro" id="IPR002035">
    <property type="entry name" value="VWF_A"/>
</dbReference>
<dbReference type="Pfam" id="PF00092">
    <property type="entry name" value="VWA"/>
    <property type="match status" value="1"/>
</dbReference>
<keyword evidence="6" id="KW-1185">Reference proteome</keyword>
<evidence type="ECO:0000256" key="1">
    <source>
        <dbReference type="PROSITE-ProRule" id="PRU00175"/>
    </source>
</evidence>
<evidence type="ECO:0000259" key="4">
    <source>
        <dbReference type="PROSITE" id="PS50234"/>
    </source>
</evidence>
<organism evidence="5 6">
    <name type="scientific">Oldenlandia corymbosa var. corymbosa</name>
    <dbReference type="NCBI Taxonomy" id="529605"/>
    <lineage>
        <taxon>Eukaryota</taxon>
        <taxon>Viridiplantae</taxon>
        <taxon>Streptophyta</taxon>
        <taxon>Embryophyta</taxon>
        <taxon>Tracheophyta</taxon>
        <taxon>Spermatophyta</taxon>
        <taxon>Magnoliopsida</taxon>
        <taxon>eudicotyledons</taxon>
        <taxon>Gunneridae</taxon>
        <taxon>Pentapetalae</taxon>
        <taxon>asterids</taxon>
        <taxon>lamiids</taxon>
        <taxon>Gentianales</taxon>
        <taxon>Rubiaceae</taxon>
        <taxon>Rubioideae</taxon>
        <taxon>Spermacoceae</taxon>
        <taxon>Hedyotis-Oldenlandia complex</taxon>
        <taxon>Oldenlandia</taxon>
    </lineage>
</organism>
<feature type="compositionally biased region" description="Low complexity" evidence="2">
    <location>
        <begin position="26"/>
        <end position="38"/>
    </location>
</feature>
<keyword evidence="1" id="KW-0863">Zinc-finger</keyword>
<accession>A0AAV1DUY2</accession>
<feature type="domain" description="VWFA" evidence="4">
    <location>
        <begin position="234"/>
        <end position="424"/>
    </location>
</feature>
<dbReference type="InterPro" id="IPR051266">
    <property type="entry name" value="CLCR"/>
</dbReference>
<dbReference type="Gene3D" id="3.30.40.10">
    <property type="entry name" value="Zinc/RING finger domain, C3HC4 (zinc finger)"/>
    <property type="match status" value="1"/>
</dbReference>
<dbReference type="AlphaFoldDB" id="A0AAV1DUY2"/>
<dbReference type="Pfam" id="PF14624">
    <property type="entry name" value="Vwaint"/>
    <property type="match status" value="1"/>
</dbReference>
<feature type="domain" description="RING-type" evidence="3">
    <location>
        <begin position="45"/>
        <end position="89"/>
    </location>
</feature>
<sequence>MASPTMNNNNNNNKNQEVVERERSRSPPSGRTSTSTCSNSSKQKCCICLSWIEQGAGQAIFTAGCSHTFHFPCIASNVSHGNQTCPVCRAQWSEVPANRLPSPPRVPPPINRPWHHHHRHQNYFTYRRPPPLYATPYGYDDQDFQQALLDEPHVFDDDESLDHHHQSPEENYSKNQPGETILKVKTFPEVAAVSRSSSPDNFTVLINLRAPSLTTSTDHQDSKESSPSSRVPIDLVTVVDVSGSMEGANLALLKQAMEFLIQNLGPNDRLSVIAFSHTARRVFPLRKMNESGREQALESVNLLVADGGTNIALGLSKGAKVLEDRRYKNSVASIILLSDGQDNYGFSTANYPSLLPQSITNNNGNDGSNNLKIPVHTFGFGENHDASLMHSIAEMSRGTFSFIQDRAVIQDAFAQCIGGLLSVVVKELQVNIQCVDPRVSITCLKSGSYPNQVTPDGRMGNIDVGYLYADEEKDFLVLVKVPTEEISGPAEETALLKVRCVYNEPAASTSSADKLVTVMSEEVKIRRPEVAGNQEVCVEVDRQQNRIQATEAMALAREAAERGDLSGAASILENCQKKLSESSSAKSHDILCQVLEAELKEMRKRVANRNSYEATGRAYMLSAMSSQSRQRPVASGLSFDAGAFSGSAAPCGSAAAYHAYQTPTITGMVARSRARNSSKGPY</sequence>
<keyword evidence="1" id="KW-0479">Metal-binding</keyword>
<dbReference type="InterPro" id="IPR032838">
    <property type="entry name" value="Vwaint_dom"/>
</dbReference>
<feature type="region of interest" description="Disordered" evidence="2">
    <location>
        <begin position="1"/>
        <end position="40"/>
    </location>
</feature>
<dbReference type="InterPro" id="IPR036465">
    <property type="entry name" value="vWFA_dom_sf"/>
</dbReference>
<feature type="region of interest" description="Disordered" evidence="2">
    <location>
        <begin position="157"/>
        <end position="178"/>
    </location>
</feature>
<dbReference type="PANTHER" id="PTHR10579:SF43">
    <property type="entry name" value="ZINC FINGER (C3HC4-TYPE RING FINGER) FAMILY PROTEIN"/>
    <property type="match status" value="1"/>
</dbReference>
<dbReference type="SMART" id="SM00327">
    <property type="entry name" value="VWA"/>
    <property type="match status" value="1"/>
</dbReference>
<protein>
    <submittedName>
        <fullName evidence="5">OLC1v1012003C1</fullName>
    </submittedName>
</protein>
<dbReference type="SUPFAM" id="SSF57850">
    <property type="entry name" value="RING/U-box"/>
    <property type="match status" value="1"/>
</dbReference>
<dbReference type="SMART" id="SM00184">
    <property type="entry name" value="RING"/>
    <property type="match status" value="1"/>
</dbReference>
<dbReference type="Proteomes" id="UP001161247">
    <property type="component" value="Chromosome 7"/>
</dbReference>
<keyword evidence="1" id="KW-0862">Zinc</keyword>
<proteinExistence type="predicted"/>